<dbReference type="GO" id="GO:0022857">
    <property type="term" value="F:transmembrane transporter activity"/>
    <property type="evidence" value="ECO:0007669"/>
    <property type="project" value="InterPro"/>
</dbReference>
<dbReference type="PANTHER" id="PTHR11119">
    <property type="entry name" value="XANTHINE-URACIL / VITAMIN C PERMEASE FAMILY MEMBER"/>
    <property type="match status" value="1"/>
</dbReference>
<evidence type="ECO:0000256" key="6">
    <source>
        <dbReference type="SAM" id="MobiDB-lite"/>
    </source>
</evidence>
<keyword evidence="3 7" id="KW-0812">Transmembrane</keyword>
<dbReference type="AlphaFoldDB" id="A0A315VM67"/>
<dbReference type="EMBL" id="NHOQ01001398">
    <property type="protein sequence ID" value="PWA24648.1"/>
    <property type="molecule type" value="Genomic_DNA"/>
</dbReference>
<gene>
    <name evidence="8" type="ORF">CCH79_00016141</name>
</gene>
<dbReference type="Proteomes" id="UP000250572">
    <property type="component" value="Unassembled WGS sequence"/>
</dbReference>
<evidence type="ECO:0000256" key="3">
    <source>
        <dbReference type="ARBA" id="ARBA00022692"/>
    </source>
</evidence>
<dbReference type="InterPro" id="IPR006043">
    <property type="entry name" value="NCS2"/>
</dbReference>
<feature type="region of interest" description="Disordered" evidence="6">
    <location>
        <begin position="871"/>
        <end position="897"/>
    </location>
</feature>
<evidence type="ECO:0000256" key="5">
    <source>
        <dbReference type="ARBA" id="ARBA00023136"/>
    </source>
</evidence>
<feature type="transmembrane region" description="Helical" evidence="7">
    <location>
        <begin position="155"/>
        <end position="182"/>
    </location>
</feature>
<proteinExistence type="inferred from homology"/>
<reference evidence="8 9" key="1">
    <citation type="journal article" date="2018" name="G3 (Bethesda)">
        <title>A High-Quality Reference Genome for the Invasive Mosquitofish Gambusia affinis Using a Chicago Library.</title>
        <authorList>
            <person name="Hoffberg S.L."/>
            <person name="Troendle N.J."/>
            <person name="Glenn T.C."/>
            <person name="Mahmud O."/>
            <person name="Louha S."/>
            <person name="Chalopin D."/>
            <person name="Bennetzen J.L."/>
            <person name="Mauricio R."/>
        </authorList>
    </citation>
    <scope>NUCLEOTIDE SEQUENCE [LARGE SCALE GENOMIC DNA]</scope>
    <source>
        <strain evidence="8">NE01/NJP1002.9</strain>
        <tissue evidence="8">Muscle</tissue>
    </source>
</reference>
<evidence type="ECO:0000313" key="9">
    <source>
        <dbReference type="Proteomes" id="UP000250572"/>
    </source>
</evidence>
<evidence type="ECO:0008006" key="10">
    <source>
        <dbReference type="Google" id="ProtNLM"/>
    </source>
</evidence>
<sequence>MKVKRLPERHQSDGFLSFSVMSHRRGVSVERGGTITASSQALQREWLVMKVFCSQLPVLGANDWPLSSEFLQTDDCSSDGGRHQGKAFTVLILVLVLVLALILVQASAPLSKQGPDYLEDGRGRRPSKSDSSINQPIRAERAGLDMIYTIEDVPPWYLCILLGLQHYLTCFSGTVAVPFLLAEAMCVGRDQNTVSQLIGTIFTTVGITTLIQTTVGVRLPLFQASAFAFLIPAQAILSLDRWACPSEDVIYGNWSLPLNTAHVWHPRIREIQGAIIIASLVEVVIGLSGLPGLLLEYIGPLTITPTVSLIGLSVFTTAGDRAGAHWGLSALCILLIVLFAQYLRTTSLPVPVYSRRKGLTSTRVQIFKMFPIILAIMLVWLVCYVLTLTDLLPNDPDRYGHKGRTDARGDIMASAPWFRMPYPFHAINRGIFIEGTCCIIAGLLGTGNGSTSSSPNIGVLGITKVGSRRVVQFGAGIMFILGSVGKFTALFASLPDPILGGMFCTLFGMITAVGLSNLQLVDLNSSRNLFVLGFSMFFGLTLPAYMDTHPKAIRTGVAELDQILTVLLSTEMFVGGFLAFCLDNTIPGTREERGLVQWSSSSAAPTSGPAPSSGSYDFPVGMGVVRRTRWLRRFPICPTFTGFRVCEEDLPPAGEELAGQGEELGDASLPSTKVGTPGRSVQFLGPAAASSELQGRRPCRSSDDCWRLTSGDRKQGHSTRLQVLQWKPGPCIPGQVEGGRSWGMKVGWHAAQRRVDEGDTSQVGLQPVKTGMEELDGSKGRSFTSGGALALGGAWTELVQWCFECACLPLLFTLLPCRGGRWSVWGRCCLQLLQTVSCAAALLHLHLLGQDNKISEDIADFLPAGDLKDQKTGSELSLAPDQVTSEQGSKISVRTNG</sequence>
<name>A0A315VM67_GAMAF</name>
<evidence type="ECO:0000256" key="1">
    <source>
        <dbReference type="ARBA" id="ARBA00004141"/>
    </source>
</evidence>
<feature type="transmembrane region" description="Helical" evidence="7">
    <location>
        <begin position="87"/>
        <end position="108"/>
    </location>
</feature>
<keyword evidence="4 7" id="KW-1133">Transmembrane helix</keyword>
<comment type="subcellular location">
    <subcellularLocation>
        <location evidence="1">Membrane</location>
        <topology evidence="1">Multi-pass membrane protein</topology>
    </subcellularLocation>
</comment>
<feature type="transmembrane region" description="Helical" evidence="7">
    <location>
        <begin position="323"/>
        <end position="343"/>
    </location>
</feature>
<organism evidence="8 9">
    <name type="scientific">Gambusia affinis</name>
    <name type="common">Western mosquitofish</name>
    <name type="synonym">Heterandria affinis</name>
    <dbReference type="NCBI Taxonomy" id="33528"/>
    <lineage>
        <taxon>Eukaryota</taxon>
        <taxon>Metazoa</taxon>
        <taxon>Chordata</taxon>
        <taxon>Craniata</taxon>
        <taxon>Vertebrata</taxon>
        <taxon>Euteleostomi</taxon>
        <taxon>Actinopterygii</taxon>
        <taxon>Neopterygii</taxon>
        <taxon>Teleostei</taxon>
        <taxon>Neoteleostei</taxon>
        <taxon>Acanthomorphata</taxon>
        <taxon>Ovalentaria</taxon>
        <taxon>Atherinomorphae</taxon>
        <taxon>Cyprinodontiformes</taxon>
        <taxon>Poeciliidae</taxon>
        <taxon>Poeciliinae</taxon>
        <taxon>Gambusia</taxon>
    </lineage>
</organism>
<evidence type="ECO:0000256" key="7">
    <source>
        <dbReference type="SAM" id="Phobius"/>
    </source>
</evidence>
<evidence type="ECO:0000256" key="2">
    <source>
        <dbReference type="ARBA" id="ARBA00008821"/>
    </source>
</evidence>
<comment type="caution">
    <text evidence="8">The sequence shown here is derived from an EMBL/GenBank/DDBJ whole genome shotgun (WGS) entry which is preliminary data.</text>
</comment>
<feature type="transmembrane region" description="Helical" evidence="7">
    <location>
        <begin position="498"/>
        <end position="517"/>
    </location>
</feature>
<keyword evidence="9" id="KW-1185">Reference proteome</keyword>
<protein>
    <recommendedName>
        <fullName evidence="10">Solute carrier family 23 member 1</fullName>
    </recommendedName>
</protein>
<feature type="transmembrane region" description="Helical" evidence="7">
    <location>
        <begin position="297"/>
        <end position="316"/>
    </location>
</feature>
<accession>A0A315VM67</accession>
<feature type="compositionally biased region" description="Polar residues" evidence="6">
    <location>
        <begin position="882"/>
        <end position="897"/>
    </location>
</feature>
<dbReference type="GO" id="GO:0016020">
    <property type="term" value="C:membrane"/>
    <property type="evidence" value="ECO:0007669"/>
    <property type="project" value="UniProtKB-SubCell"/>
</dbReference>
<dbReference type="Pfam" id="PF00860">
    <property type="entry name" value="Xan_ur_permease"/>
    <property type="match status" value="1"/>
</dbReference>
<evidence type="ECO:0000313" key="8">
    <source>
        <dbReference type="EMBL" id="PWA24648.1"/>
    </source>
</evidence>
<feature type="transmembrane region" description="Helical" evidence="7">
    <location>
        <begin position="369"/>
        <end position="392"/>
    </location>
</feature>
<comment type="similarity">
    <text evidence="2">Belongs to the nucleobase:cation symporter-2 (NCS2) (TC 2.A.40) family.</text>
</comment>
<feature type="transmembrane region" description="Helical" evidence="7">
    <location>
        <begin position="194"/>
        <end position="215"/>
    </location>
</feature>
<feature type="transmembrane region" description="Helical" evidence="7">
    <location>
        <begin position="273"/>
        <end position="291"/>
    </location>
</feature>
<dbReference type="STRING" id="33528.ENSGAFP00000032697"/>
<feature type="transmembrane region" description="Helical" evidence="7">
    <location>
        <begin position="529"/>
        <end position="546"/>
    </location>
</feature>
<feature type="transmembrane region" description="Helical" evidence="7">
    <location>
        <begin position="470"/>
        <end position="492"/>
    </location>
</feature>
<keyword evidence="5 7" id="KW-0472">Membrane</keyword>
<evidence type="ECO:0000256" key="4">
    <source>
        <dbReference type="ARBA" id="ARBA00022989"/>
    </source>
</evidence>